<proteinExistence type="predicted"/>
<evidence type="ECO:0000256" key="1">
    <source>
        <dbReference type="ARBA" id="ARBA00004613"/>
    </source>
</evidence>
<sequence>MAGNLASVASGEVAYLYGSSDAAFSTVVDTLSNIEDVTLSGNGANYVVGSSGANVIVGGTGVDTITTGAGNDTIYGSTGADIIDGEAGTDTYVTSSTQVAANIEGAGTGTSTGLVINLGSTAITKASVLSVTSANLAGNLASVASGEVAYLYGSSDAAFSTVVDTLSNIEDVTLSGNGANYVVGSSGANVIVGGTGVDTITAGAGNDTITGAGGADVIDAGAGNDTLVYLLTADLFSGNAEVDTSFAGGIGTDTLQVGTTGTAFVIANNDIWTGVTGVETISYVANTATVTIDLDVTAYTAGIRTVNVSAGTA</sequence>
<evidence type="ECO:0000313" key="3">
    <source>
        <dbReference type="EMBL" id="SVB92066.1"/>
    </source>
</evidence>
<dbReference type="InterPro" id="IPR050557">
    <property type="entry name" value="RTX_toxin/Mannuronan_C5-epim"/>
</dbReference>
<dbReference type="EMBL" id="UINC01063925">
    <property type="protein sequence ID" value="SVB92066.1"/>
    <property type="molecule type" value="Genomic_DNA"/>
</dbReference>
<dbReference type="InterPro" id="IPR001343">
    <property type="entry name" value="Hemolysn_Ca-bd"/>
</dbReference>
<evidence type="ECO:0000256" key="2">
    <source>
        <dbReference type="ARBA" id="ARBA00022525"/>
    </source>
</evidence>
<keyword evidence="2" id="KW-0964">Secreted</keyword>
<organism evidence="3">
    <name type="scientific">marine metagenome</name>
    <dbReference type="NCBI Taxonomy" id="408172"/>
    <lineage>
        <taxon>unclassified sequences</taxon>
        <taxon>metagenomes</taxon>
        <taxon>ecological metagenomes</taxon>
    </lineage>
</organism>
<dbReference type="PRINTS" id="PR00313">
    <property type="entry name" value="CABNDNGRPT"/>
</dbReference>
<evidence type="ECO:0008006" key="4">
    <source>
        <dbReference type="Google" id="ProtNLM"/>
    </source>
</evidence>
<dbReference type="Gene3D" id="2.150.10.10">
    <property type="entry name" value="Serralysin-like metalloprotease, C-terminal"/>
    <property type="match status" value="2"/>
</dbReference>
<comment type="subcellular location">
    <subcellularLocation>
        <location evidence="1">Secreted</location>
    </subcellularLocation>
</comment>
<dbReference type="GO" id="GO:0005576">
    <property type="term" value="C:extracellular region"/>
    <property type="evidence" value="ECO:0007669"/>
    <property type="project" value="UniProtKB-SubCell"/>
</dbReference>
<feature type="non-terminal residue" evidence="3">
    <location>
        <position position="313"/>
    </location>
</feature>
<dbReference type="PANTHER" id="PTHR38340">
    <property type="entry name" value="S-LAYER PROTEIN"/>
    <property type="match status" value="1"/>
</dbReference>
<reference evidence="3" key="1">
    <citation type="submission" date="2018-05" db="EMBL/GenBank/DDBJ databases">
        <authorList>
            <person name="Lanie J.A."/>
            <person name="Ng W.-L."/>
            <person name="Kazmierczak K.M."/>
            <person name="Andrzejewski T.M."/>
            <person name="Davidsen T.M."/>
            <person name="Wayne K.J."/>
            <person name="Tettelin H."/>
            <person name="Glass J.I."/>
            <person name="Rusch D."/>
            <person name="Podicherti R."/>
            <person name="Tsui H.-C.T."/>
            <person name="Winkler M.E."/>
        </authorList>
    </citation>
    <scope>NUCLEOTIDE SEQUENCE</scope>
</reference>
<accession>A0A382HXL0</accession>
<dbReference type="AlphaFoldDB" id="A0A382HXL0"/>
<dbReference type="PANTHER" id="PTHR38340:SF1">
    <property type="entry name" value="S-LAYER PROTEIN"/>
    <property type="match status" value="1"/>
</dbReference>
<protein>
    <recommendedName>
        <fullName evidence="4">Calcium-binding protein</fullName>
    </recommendedName>
</protein>
<dbReference type="GO" id="GO:0005509">
    <property type="term" value="F:calcium ion binding"/>
    <property type="evidence" value="ECO:0007669"/>
    <property type="project" value="InterPro"/>
</dbReference>
<name>A0A382HXL0_9ZZZZ</name>
<dbReference type="Pfam" id="PF00353">
    <property type="entry name" value="HemolysinCabind"/>
    <property type="match status" value="2"/>
</dbReference>
<dbReference type="InterPro" id="IPR011049">
    <property type="entry name" value="Serralysin-like_metalloprot_C"/>
</dbReference>
<dbReference type="SUPFAM" id="SSF51120">
    <property type="entry name" value="beta-Roll"/>
    <property type="match status" value="2"/>
</dbReference>
<gene>
    <name evidence="3" type="ORF">METZ01_LOCUS244920</name>
</gene>